<dbReference type="InterPro" id="IPR021109">
    <property type="entry name" value="Peptidase_aspartic_dom_sf"/>
</dbReference>
<dbReference type="CDD" id="cd00303">
    <property type="entry name" value="retropepsin_like"/>
    <property type="match status" value="1"/>
</dbReference>
<reference evidence="2" key="1">
    <citation type="submission" date="2020-08" db="EMBL/GenBank/DDBJ databases">
        <title>Spodoptera exigua strain:BAW_Kor-Di-RS1 Genome sequencing and assembly.</title>
        <authorList>
            <person name="Kim J."/>
            <person name="Nam H.Y."/>
            <person name="Kwon M."/>
            <person name="Choi J.H."/>
            <person name="Cho S.R."/>
            <person name="Kim G.-H."/>
        </authorList>
    </citation>
    <scope>NUCLEOTIDE SEQUENCE</scope>
    <source>
        <strain evidence="2">BAW_Kor-Di-RS1</strain>
        <tissue evidence="2">Whole-body</tissue>
    </source>
</reference>
<dbReference type="SUPFAM" id="SSF50630">
    <property type="entry name" value="Acid proteases"/>
    <property type="match status" value="1"/>
</dbReference>
<comment type="caution">
    <text evidence="2">The sequence shown here is derived from an EMBL/GenBank/DDBJ whole genome shotgun (WGS) entry which is preliminary data.</text>
</comment>
<gene>
    <name evidence="2" type="ORF">HW555_001053</name>
</gene>
<accession>A0A835GPW4</accession>
<evidence type="ECO:0000313" key="2">
    <source>
        <dbReference type="EMBL" id="KAF9423498.1"/>
    </source>
</evidence>
<dbReference type="Proteomes" id="UP000648187">
    <property type="component" value="Unassembled WGS sequence"/>
</dbReference>
<sequence>MESSEKDTSHTTADTSKNWLPEGNKTATPRAEGSDSAIVSCLSTGTCRDTVLLPTALVNAEAKGGTYRVIRALIDQGSQGSFITESMAQYLGLKKSPSNHLVAGVGGDKAVKCKATVQVKIQSRVNPSFNVQVKAYVLKSITVTFIVYSLPGGIRFSTVSSWWAVLKDIQKYVLGGRYSGARDILSFLQDQNHRRMVSYSKSYIFLGKEARSTEVKEGYA</sequence>
<dbReference type="AlphaFoldDB" id="A0A835GPW4"/>
<name>A0A835GPW4_SPOEX</name>
<dbReference type="Gene3D" id="2.40.70.10">
    <property type="entry name" value="Acid Proteases"/>
    <property type="match status" value="1"/>
</dbReference>
<evidence type="ECO:0000256" key="1">
    <source>
        <dbReference type="SAM" id="MobiDB-lite"/>
    </source>
</evidence>
<dbReference type="EMBL" id="JACKWZ010000008">
    <property type="protein sequence ID" value="KAF9423498.1"/>
    <property type="molecule type" value="Genomic_DNA"/>
</dbReference>
<feature type="region of interest" description="Disordered" evidence="1">
    <location>
        <begin position="1"/>
        <end position="32"/>
    </location>
</feature>
<proteinExistence type="predicted"/>
<protein>
    <recommendedName>
        <fullName evidence="4">Peptidase A2 domain-containing protein</fullName>
    </recommendedName>
</protein>
<keyword evidence="3" id="KW-1185">Reference proteome</keyword>
<evidence type="ECO:0000313" key="3">
    <source>
        <dbReference type="Proteomes" id="UP000648187"/>
    </source>
</evidence>
<organism evidence="2 3">
    <name type="scientific">Spodoptera exigua</name>
    <name type="common">Beet armyworm</name>
    <name type="synonym">Noctua fulgens</name>
    <dbReference type="NCBI Taxonomy" id="7107"/>
    <lineage>
        <taxon>Eukaryota</taxon>
        <taxon>Metazoa</taxon>
        <taxon>Ecdysozoa</taxon>
        <taxon>Arthropoda</taxon>
        <taxon>Hexapoda</taxon>
        <taxon>Insecta</taxon>
        <taxon>Pterygota</taxon>
        <taxon>Neoptera</taxon>
        <taxon>Endopterygota</taxon>
        <taxon>Lepidoptera</taxon>
        <taxon>Glossata</taxon>
        <taxon>Ditrysia</taxon>
        <taxon>Noctuoidea</taxon>
        <taxon>Noctuidae</taxon>
        <taxon>Amphipyrinae</taxon>
        <taxon>Spodoptera</taxon>
    </lineage>
</organism>
<evidence type="ECO:0008006" key="4">
    <source>
        <dbReference type="Google" id="ProtNLM"/>
    </source>
</evidence>
<dbReference type="Pfam" id="PF13650">
    <property type="entry name" value="Asp_protease_2"/>
    <property type="match status" value="1"/>
</dbReference>